<dbReference type="EMBL" id="BKCJ010008907">
    <property type="protein sequence ID" value="GEU84505.1"/>
    <property type="molecule type" value="Genomic_DNA"/>
</dbReference>
<gene>
    <name evidence="2" type="ORF">Tci_056483</name>
</gene>
<keyword evidence="2" id="KW-0808">Transferase</keyword>
<accession>A0A6L2NIU0</accession>
<feature type="region of interest" description="Disordered" evidence="1">
    <location>
        <begin position="1"/>
        <end position="22"/>
    </location>
</feature>
<evidence type="ECO:0000256" key="1">
    <source>
        <dbReference type="SAM" id="MobiDB-lite"/>
    </source>
</evidence>
<dbReference type="AlphaFoldDB" id="A0A6L2NIU0"/>
<sequence length="471" mass="52979">MSTRSSSSNLIPPTSDPESIIRNRQRNLGDPSLLLDFEEINMNLNNVQGPPPAGPPPQNHNGPLGLNLQMPTPDLLMMEELCQPTMNGRGRPIAPVNIQATDFELKNHMIQQVQNSCQFHGQPVIEIKKSLQERPQDGPSVPPPPPLSSKEPSPASIPFELPPAPVSSSMIPELNPHQPPIPYPSRLNKEKLRDKSDIQIHSFLQMFKKLHFNISFPEALAYMPKYAKMVKDLLTNKEKLLELVNTPLNENCSVVLLKKLSKKLRDTRRFLISYGKELTLQVGDEKLVFNVESTSKYPRKHGVESVHMIDILDTTCEDHFHKEIDAFLSLDDSMPSGIDNGVYDSKEDILFLEELLNDDPTLDLHPSLPVFEINETENIKTSMDDPSDLELKDLPPHLERCVGGKEVMDVLEACHHGPIGGHHGPNYTAKKVFKSGFSGPPFIAIPRTWSHIVMHVNVKEKSYKRIVEVLY</sequence>
<protein>
    <submittedName>
        <fullName evidence="2">Reverse transcriptase domain-containing protein</fullName>
    </submittedName>
</protein>
<evidence type="ECO:0000313" key="2">
    <source>
        <dbReference type="EMBL" id="GEU84505.1"/>
    </source>
</evidence>
<comment type="caution">
    <text evidence="2">The sequence shown here is derived from an EMBL/GenBank/DDBJ whole genome shotgun (WGS) entry which is preliminary data.</text>
</comment>
<name>A0A6L2NIU0_TANCI</name>
<keyword evidence="2" id="KW-0548">Nucleotidyltransferase</keyword>
<reference evidence="2" key="1">
    <citation type="journal article" date="2019" name="Sci. Rep.">
        <title>Draft genome of Tanacetum cinerariifolium, the natural source of mosquito coil.</title>
        <authorList>
            <person name="Yamashiro T."/>
            <person name="Shiraishi A."/>
            <person name="Satake H."/>
            <person name="Nakayama K."/>
        </authorList>
    </citation>
    <scope>NUCLEOTIDE SEQUENCE</scope>
</reference>
<keyword evidence="2" id="KW-0695">RNA-directed DNA polymerase</keyword>
<dbReference type="GO" id="GO:0003964">
    <property type="term" value="F:RNA-directed DNA polymerase activity"/>
    <property type="evidence" value="ECO:0007669"/>
    <property type="project" value="UniProtKB-KW"/>
</dbReference>
<feature type="region of interest" description="Disordered" evidence="1">
    <location>
        <begin position="132"/>
        <end position="187"/>
    </location>
</feature>
<proteinExistence type="predicted"/>
<organism evidence="2">
    <name type="scientific">Tanacetum cinerariifolium</name>
    <name type="common">Dalmatian daisy</name>
    <name type="synonym">Chrysanthemum cinerariifolium</name>
    <dbReference type="NCBI Taxonomy" id="118510"/>
    <lineage>
        <taxon>Eukaryota</taxon>
        <taxon>Viridiplantae</taxon>
        <taxon>Streptophyta</taxon>
        <taxon>Embryophyta</taxon>
        <taxon>Tracheophyta</taxon>
        <taxon>Spermatophyta</taxon>
        <taxon>Magnoliopsida</taxon>
        <taxon>eudicotyledons</taxon>
        <taxon>Gunneridae</taxon>
        <taxon>Pentapetalae</taxon>
        <taxon>asterids</taxon>
        <taxon>campanulids</taxon>
        <taxon>Asterales</taxon>
        <taxon>Asteraceae</taxon>
        <taxon>Asteroideae</taxon>
        <taxon>Anthemideae</taxon>
        <taxon>Anthemidinae</taxon>
        <taxon>Tanacetum</taxon>
    </lineage>
</organism>
<feature type="compositionally biased region" description="Polar residues" evidence="1">
    <location>
        <begin position="1"/>
        <end position="12"/>
    </location>
</feature>